<dbReference type="Proteomes" id="UP000593772">
    <property type="component" value="Segment"/>
</dbReference>
<evidence type="ECO:0000313" key="2">
    <source>
        <dbReference type="Proteomes" id="UP000593772"/>
    </source>
</evidence>
<reference evidence="1 2" key="1">
    <citation type="submission" date="2020-07" db="EMBL/GenBank/DDBJ databases">
        <title>Taxonomic proposal: Crassvirales, a new order of highly abundant and diverse bacterial viruses.</title>
        <authorList>
            <person name="Shkoporov A.N."/>
            <person name="Stockdale S.R."/>
            <person name="Guerin E."/>
            <person name="Ross R.P."/>
            <person name="Hill C."/>
        </authorList>
    </citation>
    <scope>NUCLEOTIDE SEQUENCE [LARGE SCALE GENOMIC DNA]</scope>
</reference>
<dbReference type="RefSeq" id="YP_010111252.1">
    <property type="nucleotide sequence ID" value="NC_055879.1"/>
</dbReference>
<dbReference type="GeneID" id="65129587"/>
<evidence type="ECO:0000313" key="1">
    <source>
        <dbReference type="EMBL" id="QOR59094.1"/>
    </source>
</evidence>
<name>A0A7M1RY54_9CAUD</name>
<protein>
    <submittedName>
        <fullName evidence="1">Uncharacterized protein</fullName>
    </submittedName>
</protein>
<dbReference type="KEGG" id="vg:65129587"/>
<accession>A0A7M1RY54</accession>
<sequence>MPTFNFIKKKDDVIKTTDKKPDDSIGKIDTNNIKLYFDVISSKKVDREKTYYSAFFKSLFLFTNFNAKSYNILQKYNNEEKRYNYYICLYEEEVEGAIKLKRDYTGAYRIYIGYIIPNCNKDFNVDVHIVNDVNVEKAVIYRIY</sequence>
<organism evidence="1 2">
    <name type="scientific">uncultured phage cr110_1</name>
    <dbReference type="NCBI Taxonomy" id="2772070"/>
    <lineage>
        <taxon>Viruses</taxon>
        <taxon>Duplodnaviria</taxon>
        <taxon>Heunggongvirae</taxon>
        <taxon>Uroviricota</taxon>
        <taxon>Caudoviricetes</taxon>
        <taxon>Crassvirales</taxon>
        <taxon>Intestiviridae</taxon>
        <taxon>Crudevirinae</taxon>
        <taxon>Delmidovirus</taxon>
        <taxon>Delmidovirus intestinihominis</taxon>
    </lineage>
</organism>
<proteinExistence type="predicted"/>
<keyword evidence="2" id="KW-1185">Reference proteome</keyword>
<dbReference type="EMBL" id="MT774386">
    <property type="protein sequence ID" value="QOR59094.1"/>
    <property type="molecule type" value="Genomic_DNA"/>
</dbReference>